<protein>
    <submittedName>
        <fullName evidence="1">Uncharacterized protein</fullName>
    </submittedName>
</protein>
<proteinExistence type="predicted"/>
<dbReference type="AlphaFoldDB" id="A0AAD5YAC4"/>
<accession>A0AAD5YAC4</accession>
<dbReference type="EMBL" id="JANAWD010000556">
    <property type="protein sequence ID" value="KAJ3477890.1"/>
    <property type="molecule type" value="Genomic_DNA"/>
</dbReference>
<comment type="caution">
    <text evidence="1">The sequence shown here is derived from an EMBL/GenBank/DDBJ whole genome shotgun (WGS) entry which is preliminary data.</text>
</comment>
<gene>
    <name evidence="1" type="ORF">NLI96_g10154</name>
</gene>
<keyword evidence="2" id="KW-1185">Reference proteome</keyword>
<name>A0AAD5YAC4_9APHY</name>
<evidence type="ECO:0000313" key="1">
    <source>
        <dbReference type="EMBL" id="KAJ3477890.1"/>
    </source>
</evidence>
<evidence type="ECO:0000313" key="2">
    <source>
        <dbReference type="Proteomes" id="UP001212997"/>
    </source>
</evidence>
<reference evidence="1" key="1">
    <citation type="submission" date="2022-07" db="EMBL/GenBank/DDBJ databases">
        <title>Genome Sequence of Physisporinus lineatus.</title>
        <authorList>
            <person name="Buettner E."/>
        </authorList>
    </citation>
    <scope>NUCLEOTIDE SEQUENCE</scope>
    <source>
        <strain evidence="1">VT162</strain>
    </source>
</reference>
<dbReference type="Proteomes" id="UP001212997">
    <property type="component" value="Unassembled WGS sequence"/>
</dbReference>
<organism evidence="1 2">
    <name type="scientific">Meripilus lineatus</name>
    <dbReference type="NCBI Taxonomy" id="2056292"/>
    <lineage>
        <taxon>Eukaryota</taxon>
        <taxon>Fungi</taxon>
        <taxon>Dikarya</taxon>
        <taxon>Basidiomycota</taxon>
        <taxon>Agaricomycotina</taxon>
        <taxon>Agaricomycetes</taxon>
        <taxon>Polyporales</taxon>
        <taxon>Meripilaceae</taxon>
        <taxon>Meripilus</taxon>
    </lineage>
</organism>
<sequence>MVTRSGEHLLKVRLLRTIIVHRDIQIDPGLVHQICIKPLDRSSPPSGSFNPQLTIPLDPSDLNIEIEAESAGWE</sequence>